<protein>
    <submittedName>
        <fullName evidence="1">Uncharacterized protein</fullName>
    </submittedName>
</protein>
<dbReference type="AlphaFoldDB" id="A0A330M574"/>
<dbReference type="Proteomes" id="UP000250123">
    <property type="component" value="Chromosome SHEWBE"/>
</dbReference>
<accession>A0A330M574</accession>
<dbReference type="EMBL" id="LS483452">
    <property type="protein sequence ID" value="SQH77859.1"/>
    <property type="molecule type" value="Genomic_DNA"/>
</dbReference>
<organism evidence="1 2">
    <name type="scientific">Shewanella benthica</name>
    <dbReference type="NCBI Taxonomy" id="43661"/>
    <lineage>
        <taxon>Bacteria</taxon>
        <taxon>Pseudomonadati</taxon>
        <taxon>Pseudomonadota</taxon>
        <taxon>Gammaproteobacteria</taxon>
        <taxon>Alteromonadales</taxon>
        <taxon>Shewanellaceae</taxon>
        <taxon>Shewanella</taxon>
    </lineage>
</organism>
<gene>
    <name evidence="1" type="ORF">SHEWBE_3896</name>
</gene>
<evidence type="ECO:0000313" key="1">
    <source>
        <dbReference type="EMBL" id="SQH77859.1"/>
    </source>
</evidence>
<sequence>MALFITALFICCLFALFIYETRNELTLNVWVLNRIKVFQKSCAHSDLTN</sequence>
<name>A0A330M574_9GAMM</name>
<reference evidence="2" key="1">
    <citation type="submission" date="2018-06" db="EMBL/GenBank/DDBJ databases">
        <authorList>
            <person name="Cea G.-C."/>
            <person name="William W."/>
        </authorList>
    </citation>
    <scope>NUCLEOTIDE SEQUENCE [LARGE SCALE GENOMIC DNA]</scope>
    <source>
        <strain evidence="2">DB21MT-2</strain>
    </source>
</reference>
<proteinExistence type="predicted"/>
<evidence type="ECO:0000313" key="2">
    <source>
        <dbReference type="Proteomes" id="UP000250123"/>
    </source>
</evidence>
<dbReference type="KEGG" id="sbk:SHEWBE_3896"/>